<gene>
    <name evidence="1" type="ORF">QBC46DRAFT_438264</name>
</gene>
<sequence length="158" mass="18225">MEGERAAEAAALGRSAVERTPVPTYMRSPLAWREWDGEPTSFYLYLNQLIFKYNHDGPLGLIDDKVAWYEILQTLPEDKKQQIEHFWVDGAREGTCDPRKLFQHLDSIFGTKAPRCPILKLWSRDGQDFPLGDRWSDALYKYVQSPAYQSLAAYFGAF</sequence>
<protein>
    <submittedName>
        <fullName evidence="1">Uncharacterized protein</fullName>
    </submittedName>
</protein>
<dbReference type="Proteomes" id="UP001303473">
    <property type="component" value="Unassembled WGS sequence"/>
</dbReference>
<organism evidence="1 2">
    <name type="scientific">Diplogelasinospora grovesii</name>
    <dbReference type="NCBI Taxonomy" id="303347"/>
    <lineage>
        <taxon>Eukaryota</taxon>
        <taxon>Fungi</taxon>
        <taxon>Dikarya</taxon>
        <taxon>Ascomycota</taxon>
        <taxon>Pezizomycotina</taxon>
        <taxon>Sordariomycetes</taxon>
        <taxon>Sordariomycetidae</taxon>
        <taxon>Sordariales</taxon>
        <taxon>Diplogelasinosporaceae</taxon>
        <taxon>Diplogelasinospora</taxon>
    </lineage>
</organism>
<accession>A0AAN6N517</accession>
<evidence type="ECO:0000313" key="1">
    <source>
        <dbReference type="EMBL" id="KAK3939295.1"/>
    </source>
</evidence>
<reference evidence="2" key="1">
    <citation type="journal article" date="2023" name="Mol. Phylogenet. Evol.">
        <title>Genome-scale phylogeny and comparative genomics of the fungal order Sordariales.</title>
        <authorList>
            <person name="Hensen N."/>
            <person name="Bonometti L."/>
            <person name="Westerberg I."/>
            <person name="Brannstrom I.O."/>
            <person name="Guillou S."/>
            <person name="Cros-Aarteil S."/>
            <person name="Calhoun S."/>
            <person name="Haridas S."/>
            <person name="Kuo A."/>
            <person name="Mondo S."/>
            <person name="Pangilinan J."/>
            <person name="Riley R."/>
            <person name="LaButti K."/>
            <person name="Andreopoulos B."/>
            <person name="Lipzen A."/>
            <person name="Chen C."/>
            <person name="Yan M."/>
            <person name="Daum C."/>
            <person name="Ng V."/>
            <person name="Clum A."/>
            <person name="Steindorff A."/>
            <person name="Ohm R.A."/>
            <person name="Martin F."/>
            <person name="Silar P."/>
            <person name="Natvig D.O."/>
            <person name="Lalanne C."/>
            <person name="Gautier V."/>
            <person name="Ament-Velasquez S.L."/>
            <person name="Kruys A."/>
            <person name="Hutchinson M.I."/>
            <person name="Powell A.J."/>
            <person name="Barry K."/>
            <person name="Miller A.N."/>
            <person name="Grigoriev I.V."/>
            <person name="Debuchy R."/>
            <person name="Gladieux P."/>
            <person name="Hiltunen Thoren M."/>
            <person name="Johannesson H."/>
        </authorList>
    </citation>
    <scope>NUCLEOTIDE SEQUENCE [LARGE SCALE GENOMIC DNA]</scope>
    <source>
        <strain evidence="2">CBS 340.73</strain>
    </source>
</reference>
<dbReference type="AlphaFoldDB" id="A0AAN6N517"/>
<proteinExistence type="predicted"/>
<evidence type="ECO:0000313" key="2">
    <source>
        <dbReference type="Proteomes" id="UP001303473"/>
    </source>
</evidence>
<name>A0AAN6N517_9PEZI</name>
<comment type="caution">
    <text evidence="1">The sequence shown here is derived from an EMBL/GenBank/DDBJ whole genome shotgun (WGS) entry which is preliminary data.</text>
</comment>
<dbReference type="EMBL" id="MU853814">
    <property type="protein sequence ID" value="KAK3939295.1"/>
    <property type="molecule type" value="Genomic_DNA"/>
</dbReference>
<keyword evidence="2" id="KW-1185">Reference proteome</keyword>